<keyword evidence="3" id="KW-1185">Reference proteome</keyword>
<evidence type="ECO:0000259" key="1">
    <source>
        <dbReference type="Pfam" id="PF04738"/>
    </source>
</evidence>
<name>A0A365HAN2_9ACTN</name>
<protein>
    <submittedName>
        <fullName evidence="2">Lantibiotic dehydratase</fullName>
    </submittedName>
</protein>
<comment type="caution">
    <text evidence="2">The sequence shown here is derived from an EMBL/GenBank/DDBJ whole genome shotgun (WGS) entry which is preliminary data.</text>
</comment>
<sequence length="811" mass="89195">MTAVEWTVQAGPVLLDVRLLPWFLVRAPGHPIELVDALSSARLLDMADELIVMERALNTHEREFLDEHWPALRRVAKSDPERAPAPFRELLRAYRRIESGDPLDDRANRALTAAGVTRWAEEWNLLLGRRDTARTKAAQELAAASSDAYRQVARAFDEPSLRHAVFLSNPGFYRNALASGPLTDRLGNGAGPPRAARRRLATAHRYLRRFTTRCETVAFSGPTLFGRFSPDQAEPLHVGRPGPPRVSVEASVWAVDLLERHLTSITPLAGRRAWRDPTFRRLPGKDILERTVDGRRLKVPADLLQLWEGADGRPLGEIARDAGIGEEALLDALRRLSRLLTVSGHRSAATELHALDALAAADRPDGPATALRSVRNVYAAEPWPARADRHTAAEEVIAGLGERPDLEGRHYADREVFHEDWSSPYSERVTIGGPALDGLRRALDAVLPMTYLAALLAREDAREVVRYALRGEGAPLARLAAAALEPQWPRVERMRAALAGLVRDGHAAGGVAALTSQDVADAVADLWELVPEADRADPCLPSPDLMAVGEDLATATWVLAELHDDCSSVFGGLERTVHSRPDLLWREFEDAVRDLVPAETMATIVSRRRSAHVTPELPGASIELSGLSARPRAETVPIGEVTVPPDATTAIVRGAPRRLYPGDLSSPLHRALALPALTPLTVEIGAHTPRITIDGVVVQRARWRVRHPGTPAAEAVERWAAMHRLRVEHGLPRRVFVRHPAEPKPLYIDFADPLGVDDLARMREGELVITEMLPGPEELWWRVDGRAQCAELRLGCLISARTKGPHDDSRA</sequence>
<dbReference type="RefSeq" id="WP_111863481.1">
    <property type="nucleotide sequence ID" value="NZ_QLYX01000002.1"/>
</dbReference>
<organism evidence="2 3">
    <name type="scientific">Actinomadura craniellae</name>
    <dbReference type="NCBI Taxonomy" id="2231787"/>
    <lineage>
        <taxon>Bacteria</taxon>
        <taxon>Bacillati</taxon>
        <taxon>Actinomycetota</taxon>
        <taxon>Actinomycetes</taxon>
        <taxon>Streptosporangiales</taxon>
        <taxon>Thermomonosporaceae</taxon>
        <taxon>Actinomadura</taxon>
    </lineage>
</organism>
<proteinExistence type="predicted"/>
<feature type="domain" description="Lantibiotic dehydratase N-terminal" evidence="1">
    <location>
        <begin position="686"/>
        <end position="756"/>
    </location>
</feature>
<dbReference type="InterPro" id="IPR006827">
    <property type="entry name" value="Lant_deHydtase_N"/>
</dbReference>
<evidence type="ECO:0000313" key="2">
    <source>
        <dbReference type="EMBL" id="RAY16141.1"/>
    </source>
</evidence>
<accession>A0A365HAN2</accession>
<dbReference type="Pfam" id="PF04738">
    <property type="entry name" value="Lant_dehydr_N"/>
    <property type="match status" value="1"/>
</dbReference>
<dbReference type="OrthoDB" id="8428173at2"/>
<evidence type="ECO:0000313" key="3">
    <source>
        <dbReference type="Proteomes" id="UP000251891"/>
    </source>
</evidence>
<gene>
    <name evidence="2" type="ORF">DPM19_04240</name>
</gene>
<dbReference type="AlphaFoldDB" id="A0A365HAN2"/>
<dbReference type="EMBL" id="QLYX01000002">
    <property type="protein sequence ID" value="RAY16141.1"/>
    <property type="molecule type" value="Genomic_DNA"/>
</dbReference>
<dbReference type="Proteomes" id="UP000251891">
    <property type="component" value="Unassembled WGS sequence"/>
</dbReference>
<reference evidence="2 3" key="1">
    <citation type="submission" date="2018-06" db="EMBL/GenBank/DDBJ databases">
        <title>Actinomadura craniellae sp. nov. isolated from marine sponge Craniella sp.</title>
        <authorList>
            <person name="Li L."/>
            <person name="Xu Q.H."/>
            <person name="Lin H.W."/>
            <person name="Lu Y.H."/>
        </authorList>
    </citation>
    <scope>NUCLEOTIDE SEQUENCE [LARGE SCALE GENOMIC DNA]</scope>
    <source>
        <strain evidence="2 3">LHW63021</strain>
    </source>
</reference>